<proteinExistence type="predicted"/>
<accession>A0A0A9BXZ9</accession>
<sequence>MDPTRTVQSCVQQVCSATGDNTGINGNRSTSVNNAPDEVEYHVEEVV</sequence>
<reference evidence="1" key="1">
    <citation type="submission" date="2014-09" db="EMBL/GenBank/DDBJ databases">
        <authorList>
            <person name="Magalhaes I.L.F."/>
            <person name="Oliveira U."/>
            <person name="Santos F.R."/>
            <person name="Vidigal T.H.D.A."/>
            <person name="Brescovit A.D."/>
            <person name="Santos A.J."/>
        </authorList>
    </citation>
    <scope>NUCLEOTIDE SEQUENCE</scope>
    <source>
        <tissue evidence="1">Shoot tissue taken approximately 20 cm above the soil surface</tissue>
    </source>
</reference>
<dbReference type="AlphaFoldDB" id="A0A0A9BXZ9"/>
<protein>
    <submittedName>
        <fullName evidence="1">Uncharacterized protein</fullName>
    </submittedName>
</protein>
<organism evidence="1">
    <name type="scientific">Arundo donax</name>
    <name type="common">Giant reed</name>
    <name type="synonym">Donax arundinaceus</name>
    <dbReference type="NCBI Taxonomy" id="35708"/>
    <lineage>
        <taxon>Eukaryota</taxon>
        <taxon>Viridiplantae</taxon>
        <taxon>Streptophyta</taxon>
        <taxon>Embryophyta</taxon>
        <taxon>Tracheophyta</taxon>
        <taxon>Spermatophyta</taxon>
        <taxon>Magnoliopsida</taxon>
        <taxon>Liliopsida</taxon>
        <taxon>Poales</taxon>
        <taxon>Poaceae</taxon>
        <taxon>PACMAD clade</taxon>
        <taxon>Arundinoideae</taxon>
        <taxon>Arundineae</taxon>
        <taxon>Arundo</taxon>
    </lineage>
</organism>
<reference evidence="1" key="2">
    <citation type="journal article" date="2015" name="Data Brief">
        <title>Shoot transcriptome of the giant reed, Arundo donax.</title>
        <authorList>
            <person name="Barrero R.A."/>
            <person name="Guerrero F.D."/>
            <person name="Moolhuijzen P."/>
            <person name="Goolsby J.A."/>
            <person name="Tidwell J."/>
            <person name="Bellgard S.E."/>
            <person name="Bellgard M.I."/>
        </authorList>
    </citation>
    <scope>NUCLEOTIDE SEQUENCE</scope>
    <source>
        <tissue evidence="1">Shoot tissue taken approximately 20 cm above the soil surface</tissue>
    </source>
</reference>
<evidence type="ECO:0000313" key="1">
    <source>
        <dbReference type="EMBL" id="JAD68171.1"/>
    </source>
</evidence>
<name>A0A0A9BXZ9_ARUDO</name>
<dbReference type="EMBL" id="GBRH01229724">
    <property type="protein sequence ID" value="JAD68171.1"/>
    <property type="molecule type" value="Transcribed_RNA"/>
</dbReference>